<gene>
    <name evidence="1" type="ORF">pPM01_0011</name>
</gene>
<dbReference type="Proteomes" id="UP000031807">
    <property type="component" value="Segment"/>
</dbReference>
<sequence length="189" mass="21195">MAELAYTKASIFQSIIDDVNTGLPKGTSLDTRGDFENQLRELFEENNLMNAPECIGVDYFGEAWEIVQSNEFDSVELESPLDFSGCESSLNCLMMEANALIQASWREQVEAYIEELAEALEEVVEGCEEFGTIDELVITGGCRFGHISHLREFDAGDFSVCMWAPNEDGEAEVYYNFRGLELRGVVYHG</sequence>
<dbReference type="GeneID" id="26626735"/>
<dbReference type="RefSeq" id="YP_009199624.1">
    <property type="nucleotide sequence ID" value="NC_028812.1"/>
</dbReference>
<dbReference type="EMBL" id="KP063118">
    <property type="protein sequence ID" value="AJA41260.1"/>
    <property type="molecule type" value="Genomic_DNA"/>
</dbReference>
<reference evidence="1 2" key="1">
    <citation type="submission" date="2014-10" db="EMBL/GenBank/DDBJ databases">
        <title>Characterization of phage pPM_01 specific to Proteus mirabilis.</title>
        <authorList>
            <person name="Wirjon I.A."/>
            <person name="Mat Arip Y."/>
        </authorList>
    </citation>
    <scope>NUCLEOTIDE SEQUENCE [LARGE SCALE GENOMIC DNA]</scope>
</reference>
<protein>
    <submittedName>
        <fullName evidence="1">Uncharacterized protein</fullName>
    </submittedName>
</protein>
<accession>A0A0B4SK61</accession>
<evidence type="ECO:0000313" key="1">
    <source>
        <dbReference type="EMBL" id="AJA41260.1"/>
    </source>
</evidence>
<keyword evidence="2" id="KW-1185">Reference proteome</keyword>
<organism evidence="1 2">
    <name type="scientific">Proteus phage pPM_01</name>
    <dbReference type="NCBI Taxonomy" id="1567485"/>
    <lineage>
        <taxon>Viruses</taxon>
        <taxon>Duplodnaviria</taxon>
        <taxon>Heunggongvirae</taxon>
        <taxon>Uroviricota</taxon>
        <taxon>Caudoviricetes</taxon>
        <taxon>Casjensviridae</taxon>
        <taxon>Lavrentievavirus</taxon>
        <taxon>Lavrentievavirus pPM01</taxon>
    </lineage>
</organism>
<proteinExistence type="predicted"/>
<dbReference type="KEGG" id="vg:26626735"/>
<name>A0A0B4SK61_9CAUD</name>
<evidence type="ECO:0000313" key="2">
    <source>
        <dbReference type="Proteomes" id="UP000031807"/>
    </source>
</evidence>